<dbReference type="InterPro" id="IPR009288">
    <property type="entry name" value="AIG2-like_dom"/>
</dbReference>
<comment type="function">
    <text evidence="8">Acts on ADP-mannose and ADP-glucose as well as ADP-ribose. Prevents glycogen biosynthesis. The reaction catalyzed by this enzyme is a limiting step of the gluconeogenic process.</text>
</comment>
<dbReference type="InterPro" id="IPR020084">
    <property type="entry name" value="NUDIX_hydrolase_CS"/>
</dbReference>
<evidence type="ECO:0000256" key="8">
    <source>
        <dbReference type="ARBA" id="ARBA00025164"/>
    </source>
</evidence>
<protein>
    <recommendedName>
        <fullName evidence="4">ADP-ribose pyrophosphatase</fullName>
        <ecNumber evidence="3">3.6.1.13</ecNumber>
    </recommendedName>
    <alternativeName>
        <fullName evidence="9">ADP-ribose diphosphatase</fullName>
    </alternativeName>
    <alternativeName>
        <fullName evidence="11">ADP-ribose phosphohydrolase</fullName>
    </alternativeName>
    <alternativeName>
        <fullName evidence="10">Adenosine diphosphoribose pyrophosphatase</fullName>
    </alternativeName>
</protein>
<dbReference type="InterPro" id="IPR013024">
    <property type="entry name" value="GGCT-like"/>
</dbReference>
<comment type="catalytic activity">
    <reaction evidence="12">
        <text>ADP-D-ribose + H2O = D-ribose 5-phosphate + AMP + 2 H(+)</text>
        <dbReference type="Rhea" id="RHEA:10412"/>
        <dbReference type="ChEBI" id="CHEBI:15377"/>
        <dbReference type="ChEBI" id="CHEBI:15378"/>
        <dbReference type="ChEBI" id="CHEBI:57967"/>
        <dbReference type="ChEBI" id="CHEBI:78346"/>
        <dbReference type="ChEBI" id="CHEBI:456215"/>
        <dbReference type="EC" id="3.6.1.13"/>
    </reaction>
</comment>
<comment type="similarity">
    <text evidence="2">Belongs to the Nudix hydrolase family. NudF subfamily.</text>
</comment>
<dbReference type="EMBL" id="BSNL01000001">
    <property type="protein sequence ID" value="GLQ26740.1"/>
    <property type="molecule type" value="Genomic_DNA"/>
</dbReference>
<evidence type="ECO:0000256" key="7">
    <source>
        <dbReference type="ARBA" id="ARBA00022842"/>
    </source>
</evidence>
<keyword evidence="7" id="KW-0460">Magnesium</keyword>
<evidence type="ECO:0000256" key="5">
    <source>
        <dbReference type="ARBA" id="ARBA00022723"/>
    </source>
</evidence>
<evidence type="ECO:0000313" key="15">
    <source>
        <dbReference type="Proteomes" id="UP001161388"/>
    </source>
</evidence>
<evidence type="ECO:0000256" key="2">
    <source>
        <dbReference type="ARBA" id="ARBA00007482"/>
    </source>
</evidence>
<dbReference type="PANTHER" id="PTHR11839:SF5">
    <property type="entry name" value="ADP-RIBOSE PYROPHOSPHATASE"/>
    <property type="match status" value="1"/>
</dbReference>
<dbReference type="InterPro" id="IPR015797">
    <property type="entry name" value="NUDIX_hydrolase-like_dom_sf"/>
</dbReference>
<dbReference type="Gene3D" id="3.90.79.10">
    <property type="entry name" value="Nucleoside Triphosphate Pyrophosphohydrolase"/>
    <property type="match status" value="1"/>
</dbReference>
<keyword evidence="15" id="KW-1185">Reference proteome</keyword>
<feature type="domain" description="Nudix hydrolase" evidence="13">
    <location>
        <begin position="195"/>
        <end position="335"/>
    </location>
</feature>
<evidence type="ECO:0000256" key="11">
    <source>
        <dbReference type="ARBA" id="ARBA00033056"/>
    </source>
</evidence>
<comment type="caution">
    <text evidence="14">The sequence shown here is derived from an EMBL/GenBank/DDBJ whole genome shotgun (WGS) entry which is preliminary data.</text>
</comment>
<dbReference type="PROSITE" id="PS00893">
    <property type="entry name" value="NUDIX_BOX"/>
    <property type="match status" value="1"/>
</dbReference>
<dbReference type="CDD" id="cd24155">
    <property type="entry name" value="NUDIX_ADPRase"/>
    <property type="match status" value="1"/>
</dbReference>
<dbReference type="Pfam" id="PF00293">
    <property type="entry name" value="NUDIX"/>
    <property type="match status" value="1"/>
</dbReference>
<reference evidence="14" key="2">
    <citation type="submission" date="2023-01" db="EMBL/GenBank/DDBJ databases">
        <title>Draft genome sequence of Sulfitobacter pacificus strain NBRC 109915.</title>
        <authorList>
            <person name="Sun Q."/>
            <person name="Mori K."/>
        </authorList>
    </citation>
    <scope>NUCLEOTIDE SEQUENCE</scope>
    <source>
        <strain evidence="14">NBRC 109915</strain>
    </source>
</reference>
<evidence type="ECO:0000256" key="1">
    <source>
        <dbReference type="ARBA" id="ARBA00001946"/>
    </source>
</evidence>
<reference evidence="14" key="1">
    <citation type="journal article" date="2014" name="Int. J. Syst. Evol. Microbiol.">
        <title>Complete genome of a new Firmicutes species belonging to the dominant human colonic microbiota ('Ruminococcus bicirculans') reveals two chromosomes and a selective capacity to utilize plant glucans.</title>
        <authorList>
            <consortium name="NISC Comparative Sequencing Program"/>
            <person name="Wegmann U."/>
            <person name="Louis P."/>
            <person name="Goesmann A."/>
            <person name="Henrissat B."/>
            <person name="Duncan S.H."/>
            <person name="Flint H.J."/>
        </authorList>
    </citation>
    <scope>NUCLEOTIDE SEQUENCE</scope>
    <source>
        <strain evidence="14">NBRC 109915</strain>
    </source>
</reference>
<name>A0ABQ5VI01_9RHOB</name>
<sequence length="358" mass="38955">MGRAADDIDTMDATLSGYRVSAVAEGPFPMIETQAGQTAKGVLVRGLTSDDIARLDFYEGSFAYDLVPVTLSGGQAAEVYVPQAGLWTADGPWSLTTWAEKSGEMSVIAAQEVMGYFGQRTRDDVAAMFPVIRARADAQLRAARSLHGQDGFPGHVEVLSRIRSYSNFYALDDITLRHSRFDGTLSDSLDRAVLIDADAAIVLPYDPLRDRVLLVEQVRLGPIARGDRASWQLEPVAGRIDPGEAPEQAARREAKEEAGLALGRLEKIAETYPSPASSTGFYYVYLGLADLPDALTGIGGLDAENEDIRSHLLSFDDLMARVARFDLANAPVVMAAYYLAHHRDRLRSEGATDTPDRE</sequence>
<evidence type="ECO:0000256" key="9">
    <source>
        <dbReference type="ARBA" id="ARBA00030162"/>
    </source>
</evidence>
<evidence type="ECO:0000256" key="3">
    <source>
        <dbReference type="ARBA" id="ARBA00012453"/>
    </source>
</evidence>
<organism evidence="14 15">
    <name type="scientific">Sulfitobacter pacificus</name>
    <dbReference type="NCBI Taxonomy" id="1499314"/>
    <lineage>
        <taxon>Bacteria</taxon>
        <taxon>Pseudomonadati</taxon>
        <taxon>Pseudomonadota</taxon>
        <taxon>Alphaproteobacteria</taxon>
        <taxon>Rhodobacterales</taxon>
        <taxon>Roseobacteraceae</taxon>
        <taxon>Sulfitobacter</taxon>
    </lineage>
</organism>
<evidence type="ECO:0000256" key="6">
    <source>
        <dbReference type="ARBA" id="ARBA00022801"/>
    </source>
</evidence>
<dbReference type="EC" id="3.6.1.13" evidence="3"/>
<dbReference type="InterPro" id="IPR000086">
    <property type="entry name" value="NUDIX_hydrolase_dom"/>
</dbReference>
<dbReference type="CDD" id="cd06661">
    <property type="entry name" value="GGCT_like"/>
    <property type="match status" value="1"/>
</dbReference>
<evidence type="ECO:0000256" key="12">
    <source>
        <dbReference type="ARBA" id="ARBA00049546"/>
    </source>
</evidence>
<dbReference type="PANTHER" id="PTHR11839">
    <property type="entry name" value="UDP/ADP-SUGAR PYROPHOSPHATASE"/>
    <property type="match status" value="1"/>
</dbReference>
<evidence type="ECO:0000256" key="4">
    <source>
        <dbReference type="ARBA" id="ARBA00013297"/>
    </source>
</evidence>
<dbReference type="PROSITE" id="PS51462">
    <property type="entry name" value="NUDIX"/>
    <property type="match status" value="1"/>
</dbReference>
<evidence type="ECO:0000313" key="14">
    <source>
        <dbReference type="EMBL" id="GLQ26740.1"/>
    </source>
</evidence>
<keyword evidence="6" id="KW-0378">Hydrolase</keyword>
<dbReference type="NCBIfam" id="TIGR00052">
    <property type="entry name" value="nudix-type nucleoside diphosphatase, YffH/AdpP family"/>
    <property type="match status" value="1"/>
</dbReference>
<keyword evidence="5" id="KW-0479">Metal-binding</keyword>
<gene>
    <name evidence="14" type="primary">trgB</name>
    <name evidence="14" type="ORF">GCM10007927_15430</name>
</gene>
<dbReference type="Pfam" id="PF06094">
    <property type="entry name" value="GGACT"/>
    <property type="match status" value="1"/>
</dbReference>
<comment type="cofactor">
    <cofactor evidence="1">
        <name>Mg(2+)</name>
        <dbReference type="ChEBI" id="CHEBI:18420"/>
    </cofactor>
</comment>
<evidence type="ECO:0000256" key="10">
    <source>
        <dbReference type="ARBA" id="ARBA00030308"/>
    </source>
</evidence>
<accession>A0ABQ5VI01</accession>
<dbReference type="Proteomes" id="UP001161388">
    <property type="component" value="Unassembled WGS sequence"/>
</dbReference>
<evidence type="ECO:0000259" key="13">
    <source>
        <dbReference type="PROSITE" id="PS51462"/>
    </source>
</evidence>
<dbReference type="Gene3D" id="3.10.490.10">
    <property type="entry name" value="Gamma-glutamyl cyclotransferase-like"/>
    <property type="match status" value="1"/>
</dbReference>
<dbReference type="SUPFAM" id="SSF55811">
    <property type="entry name" value="Nudix"/>
    <property type="match status" value="1"/>
</dbReference>
<dbReference type="InterPro" id="IPR004385">
    <property type="entry name" value="NDP_pyrophosphatase"/>
</dbReference>
<proteinExistence type="inferred from homology"/>